<dbReference type="RefSeq" id="WP_238388587.1">
    <property type="nucleotide sequence ID" value="NZ_CP042914.1"/>
</dbReference>
<dbReference type="Proteomes" id="UP000325286">
    <property type="component" value="Chromosome"/>
</dbReference>
<name>A0A5B9R3D7_9BACT</name>
<gene>
    <name evidence="1" type="ORF">UC8_28590</name>
</gene>
<reference evidence="1 2" key="1">
    <citation type="submission" date="2019-08" db="EMBL/GenBank/DDBJ databases">
        <title>Deep-cultivation of Planctomycetes and their phenomic and genomic characterization uncovers novel biology.</title>
        <authorList>
            <person name="Wiegand S."/>
            <person name="Jogler M."/>
            <person name="Boedeker C."/>
            <person name="Pinto D."/>
            <person name="Vollmers J."/>
            <person name="Rivas-Marin E."/>
            <person name="Kohn T."/>
            <person name="Peeters S.H."/>
            <person name="Heuer A."/>
            <person name="Rast P."/>
            <person name="Oberbeckmann S."/>
            <person name="Bunk B."/>
            <person name="Jeske O."/>
            <person name="Meyerdierks A."/>
            <person name="Storesund J.E."/>
            <person name="Kallscheuer N."/>
            <person name="Luecker S."/>
            <person name="Lage O.M."/>
            <person name="Pohl T."/>
            <person name="Merkel B.J."/>
            <person name="Hornburger P."/>
            <person name="Mueller R.-W."/>
            <person name="Bruemmer F."/>
            <person name="Labrenz M."/>
            <person name="Spormann A.M."/>
            <person name="Op den Camp H."/>
            <person name="Overmann J."/>
            <person name="Amann R."/>
            <person name="Jetten M.S.M."/>
            <person name="Mascher T."/>
            <person name="Medema M.H."/>
            <person name="Devos D.P."/>
            <person name="Kaster A.-K."/>
            <person name="Ovreas L."/>
            <person name="Rohde M."/>
            <person name="Galperin M.Y."/>
            <person name="Jogler C."/>
        </authorList>
    </citation>
    <scope>NUCLEOTIDE SEQUENCE [LARGE SCALE GENOMIC DNA]</scope>
    <source>
        <strain evidence="1 2">UC8</strain>
    </source>
</reference>
<keyword evidence="2" id="KW-1185">Reference proteome</keyword>
<organism evidence="1 2">
    <name type="scientific">Roseimaritima ulvae</name>
    <dbReference type="NCBI Taxonomy" id="980254"/>
    <lineage>
        <taxon>Bacteria</taxon>
        <taxon>Pseudomonadati</taxon>
        <taxon>Planctomycetota</taxon>
        <taxon>Planctomycetia</taxon>
        <taxon>Pirellulales</taxon>
        <taxon>Pirellulaceae</taxon>
        <taxon>Roseimaritima</taxon>
    </lineage>
</organism>
<evidence type="ECO:0008006" key="3">
    <source>
        <dbReference type="Google" id="ProtNLM"/>
    </source>
</evidence>
<accession>A0A5B9R3D7</accession>
<dbReference type="AlphaFoldDB" id="A0A5B9R3D7"/>
<proteinExistence type="predicted"/>
<sequence>MTNRIIKALLPRRSHRPSATLLAALLLIPLAGCGGTVGPMSGIVRFDDGSPVTAGSIEFRSLPDQARFASRIAPDGSFEPADQDGQVGLPPGSYEVVVVQIVLTEDLTHDAHTHGNTVPRRYADYYTSGLKVDIATDQSEPVEVILETE</sequence>
<protein>
    <recommendedName>
        <fullName evidence="3">Carboxypeptidase regulatory-like domain-containing protein</fullName>
    </recommendedName>
</protein>
<dbReference type="EMBL" id="CP042914">
    <property type="protein sequence ID" value="QEG40841.1"/>
    <property type="molecule type" value="Genomic_DNA"/>
</dbReference>
<evidence type="ECO:0000313" key="1">
    <source>
        <dbReference type="EMBL" id="QEG40841.1"/>
    </source>
</evidence>
<evidence type="ECO:0000313" key="2">
    <source>
        <dbReference type="Proteomes" id="UP000325286"/>
    </source>
</evidence>
<dbReference type="KEGG" id="rul:UC8_28590"/>